<dbReference type="PANTHER" id="PTHR22911">
    <property type="entry name" value="ACYL-MALONYL CONDENSING ENZYME-RELATED"/>
    <property type="match status" value="1"/>
</dbReference>
<dbReference type="GO" id="GO:0016020">
    <property type="term" value="C:membrane"/>
    <property type="evidence" value="ECO:0007669"/>
    <property type="project" value="InterPro"/>
</dbReference>
<keyword evidence="3" id="KW-0812">Transmembrane</keyword>
<keyword evidence="3" id="KW-0472">Membrane</keyword>
<sequence>MPGWLLESSLLRVIGMKKYRPHFLIVAAASLWGLISVFVKNLTAIGFSAMEIVAVRATFAFLLLGFFGMFRRRGELRLDIRHFPYFVGTGIFSIVFFNWCYFTAINELSVSLAVILLYTAPAFVALLSVLFLKEPFSRRKGWGVAGTMAGCLLLSGVMDDRLSGSSLFGFAAGLGSGLGYALYTIFGKFCIRHYSSFATTLYTFLAASLFLVPYTRLWEKLPLLADGKALLFSLGLAFVPTVLAYLLYTEGLRGVDGSVAAVLATVEPVVAFLIGMTLYGERFAPVQWIGGIVVLLSVLLVQKEEKGNIGQAG</sequence>
<dbReference type="EMBL" id="AZRV01000023">
    <property type="protein sequence ID" value="RKO62184.1"/>
    <property type="molecule type" value="Genomic_DNA"/>
</dbReference>
<protein>
    <submittedName>
        <fullName evidence="5">Putative permease, DMT superfamily</fullName>
    </submittedName>
</protein>
<evidence type="ECO:0000259" key="4">
    <source>
        <dbReference type="Pfam" id="PF00892"/>
    </source>
</evidence>
<dbReference type="AlphaFoldDB" id="A0A420VEV7"/>
<comment type="subcellular location">
    <subcellularLocation>
        <location evidence="1">Endomembrane system</location>
        <topology evidence="1">Multi-pass membrane protein</topology>
    </subcellularLocation>
</comment>
<name>A0A420VEV7_9BACI</name>
<evidence type="ECO:0000256" key="1">
    <source>
        <dbReference type="ARBA" id="ARBA00004127"/>
    </source>
</evidence>
<organism evidence="5 6">
    <name type="scientific">Caldibacillus debilis GB1</name>
    <dbReference type="NCBI Taxonomy" id="1339248"/>
    <lineage>
        <taxon>Bacteria</taxon>
        <taxon>Bacillati</taxon>
        <taxon>Bacillota</taxon>
        <taxon>Bacilli</taxon>
        <taxon>Bacillales</taxon>
        <taxon>Bacillaceae</taxon>
        <taxon>Caldibacillus</taxon>
    </lineage>
</organism>
<dbReference type="Proteomes" id="UP000286235">
    <property type="component" value="Unassembled WGS sequence"/>
</dbReference>
<dbReference type="PANTHER" id="PTHR22911:SF79">
    <property type="entry name" value="MOBA-LIKE NTP TRANSFERASE DOMAIN-CONTAINING PROTEIN"/>
    <property type="match status" value="1"/>
</dbReference>
<feature type="transmembrane region" description="Helical" evidence="3">
    <location>
        <begin position="45"/>
        <end position="70"/>
    </location>
</feature>
<proteinExistence type="inferred from homology"/>
<feature type="domain" description="EamA" evidence="4">
    <location>
        <begin position="168"/>
        <end position="301"/>
    </location>
</feature>
<dbReference type="InterPro" id="IPR000620">
    <property type="entry name" value="EamA_dom"/>
</dbReference>
<feature type="transmembrane region" description="Helical" evidence="3">
    <location>
        <begin position="82"/>
        <end position="104"/>
    </location>
</feature>
<dbReference type="SUPFAM" id="SSF103481">
    <property type="entry name" value="Multidrug resistance efflux transporter EmrE"/>
    <property type="match status" value="2"/>
</dbReference>
<feature type="transmembrane region" description="Helical" evidence="3">
    <location>
        <begin position="197"/>
        <end position="217"/>
    </location>
</feature>
<evidence type="ECO:0000256" key="2">
    <source>
        <dbReference type="ARBA" id="ARBA00007362"/>
    </source>
</evidence>
<comment type="caution">
    <text evidence="5">The sequence shown here is derived from an EMBL/GenBank/DDBJ whole genome shotgun (WGS) entry which is preliminary data.</text>
</comment>
<feature type="transmembrane region" description="Helical" evidence="3">
    <location>
        <begin position="141"/>
        <end position="158"/>
    </location>
</feature>
<comment type="similarity">
    <text evidence="2">Belongs to the EamA transporter family.</text>
</comment>
<dbReference type="Gene3D" id="1.10.3730.20">
    <property type="match status" value="2"/>
</dbReference>
<feature type="transmembrane region" description="Helical" evidence="3">
    <location>
        <begin position="285"/>
        <end position="301"/>
    </location>
</feature>
<evidence type="ECO:0000313" key="5">
    <source>
        <dbReference type="EMBL" id="RKO62184.1"/>
    </source>
</evidence>
<evidence type="ECO:0000313" key="6">
    <source>
        <dbReference type="Proteomes" id="UP000286235"/>
    </source>
</evidence>
<gene>
    <name evidence="5" type="ORF">Cdeb_00919</name>
</gene>
<feature type="transmembrane region" description="Helical" evidence="3">
    <location>
        <begin position="260"/>
        <end position="279"/>
    </location>
</feature>
<feature type="domain" description="EamA" evidence="4">
    <location>
        <begin position="23"/>
        <end position="155"/>
    </location>
</feature>
<dbReference type="Pfam" id="PF00892">
    <property type="entry name" value="EamA"/>
    <property type="match status" value="2"/>
</dbReference>
<evidence type="ECO:0000256" key="3">
    <source>
        <dbReference type="SAM" id="Phobius"/>
    </source>
</evidence>
<reference evidence="5 6" key="1">
    <citation type="submission" date="2013-12" db="EMBL/GenBank/DDBJ databases">
        <title>Genome and proteome characterization of Caldibacillus debilis GB1 derived from a cellulolytic aero-tolerant co-culture.</title>
        <authorList>
            <person name="Wushke S.T."/>
            <person name="Zhang X."/>
            <person name="Fristensky B."/>
            <person name="Wilkins J.A."/>
            <person name="Levin D.B."/>
            <person name="Sparling R."/>
        </authorList>
    </citation>
    <scope>NUCLEOTIDE SEQUENCE [LARGE SCALE GENOMIC DNA]</scope>
    <source>
        <strain evidence="5 6">GB1</strain>
    </source>
</reference>
<keyword evidence="6" id="KW-1185">Reference proteome</keyword>
<accession>A0A420VEV7</accession>
<feature type="transmembrane region" description="Helical" evidence="3">
    <location>
        <begin position="21"/>
        <end position="39"/>
    </location>
</feature>
<keyword evidence="3" id="KW-1133">Transmembrane helix</keyword>
<dbReference type="RefSeq" id="WP_259462758.1">
    <property type="nucleotide sequence ID" value="NZ_AZRV01000023.1"/>
</dbReference>
<feature type="transmembrane region" description="Helical" evidence="3">
    <location>
        <begin position="229"/>
        <end position="248"/>
    </location>
</feature>
<dbReference type="InterPro" id="IPR037185">
    <property type="entry name" value="EmrE-like"/>
</dbReference>
<feature type="transmembrane region" description="Helical" evidence="3">
    <location>
        <begin position="110"/>
        <end position="132"/>
    </location>
</feature>
<feature type="transmembrane region" description="Helical" evidence="3">
    <location>
        <begin position="164"/>
        <end position="185"/>
    </location>
</feature>